<name>A0A3P3YP66_PLABS</name>
<evidence type="ECO:0000256" key="6">
    <source>
        <dbReference type="SAM" id="MobiDB-lite"/>
    </source>
</evidence>
<gene>
    <name evidence="8" type="ORF">PLBR_LOCUS9231</name>
</gene>
<feature type="domain" description="NTF2" evidence="7">
    <location>
        <begin position="276"/>
        <end position="425"/>
    </location>
</feature>
<comment type="similarity">
    <text evidence="2">Belongs to the NXF family.</text>
</comment>
<evidence type="ECO:0000256" key="5">
    <source>
        <dbReference type="ARBA" id="ARBA00023242"/>
    </source>
</evidence>
<dbReference type="PROSITE" id="PS50177">
    <property type="entry name" value="NTF2_DOMAIN"/>
    <property type="match status" value="1"/>
</dbReference>
<evidence type="ECO:0000259" key="7">
    <source>
        <dbReference type="PROSITE" id="PS50177"/>
    </source>
</evidence>
<organism evidence="8 9">
    <name type="scientific">Plasmodiophora brassicae</name>
    <name type="common">Clubroot disease agent</name>
    <dbReference type="NCBI Taxonomy" id="37360"/>
    <lineage>
        <taxon>Eukaryota</taxon>
        <taxon>Sar</taxon>
        <taxon>Rhizaria</taxon>
        <taxon>Endomyxa</taxon>
        <taxon>Phytomyxea</taxon>
        <taxon>Plasmodiophorida</taxon>
        <taxon>Plasmodiophoridae</taxon>
        <taxon>Plasmodiophora</taxon>
    </lineage>
</organism>
<dbReference type="SUPFAM" id="SSF54427">
    <property type="entry name" value="NTF2-like"/>
    <property type="match status" value="1"/>
</dbReference>
<dbReference type="InterPro" id="IPR057125">
    <property type="entry name" value="NXF1/2/3/5-like_LRR"/>
</dbReference>
<dbReference type="InterPro" id="IPR002075">
    <property type="entry name" value="NTF2_dom"/>
</dbReference>
<geneLocation type="mitochondrion" evidence="8"/>
<keyword evidence="4" id="KW-0509">mRNA transport</keyword>
<dbReference type="Gene3D" id="3.80.10.10">
    <property type="entry name" value="Ribonuclease Inhibitor"/>
    <property type="match status" value="1"/>
</dbReference>
<evidence type="ECO:0000256" key="3">
    <source>
        <dbReference type="ARBA" id="ARBA00022448"/>
    </source>
</evidence>
<dbReference type="PANTHER" id="PTHR10662:SF22">
    <property type="entry name" value="NUCLEAR RNA EXPORT FACTOR 1"/>
    <property type="match status" value="1"/>
</dbReference>
<dbReference type="InterPro" id="IPR001611">
    <property type="entry name" value="Leu-rich_rpt"/>
</dbReference>
<keyword evidence="8" id="KW-0496">Mitochondrion</keyword>
<dbReference type="EMBL" id="OVEO01000020">
    <property type="protein sequence ID" value="SPR02016.1"/>
    <property type="molecule type" value="Genomic_DNA"/>
</dbReference>
<dbReference type="InterPro" id="IPR030217">
    <property type="entry name" value="NXF_fam"/>
</dbReference>
<dbReference type="Pfam" id="PF24048">
    <property type="entry name" value="LRR_NXF1-5"/>
    <property type="match status" value="1"/>
</dbReference>
<dbReference type="CDD" id="cd00531">
    <property type="entry name" value="NTF2_like"/>
    <property type="match status" value="1"/>
</dbReference>
<sequence length="486" mass="52649">MSSSWSRRGGRGRGHHGGRGPSPKPTRKTSIVISGFRERPFLGDLGKMLSSRTKRAIRWVSSEIVSDHSVILTFDSIADASDILRQRDLALGGLRLVATLRPNIRVTPPQQQTLLQYVGSKFQHHPAAMLDLGGALQALTPHIPEADFNDKGFVDAICEIIAGNCRQVTSVRLDGNSIRSLAAFDGLFDAAPMLVNLSLADNKLESVDELDFLSGYAGQLGEIVLSGNPLPTMSAAIQSHLVKMKFTSLRLINGIPAQQLIQFGVQRAVTKLPHLMGSSFEPPQIEPLARSIIVKFFESHGDALYQFYADGAHFSLTVDDVGLRSRYTPSRNLAKLSGWGARQQALKRGKVDVAAALKALPTMHYMLSTFIADVTALSEQVLVIIVNGQFQETAGSSSSTRDFTRVLTMTLTPGGWLIANDHLHVSIAAEDRSKAPLPPSQLMVVQLAQHSRCDPESAYHALVAGAGNPETALRLIQSGAFPARVQ</sequence>
<dbReference type="GO" id="GO:0003723">
    <property type="term" value="F:RNA binding"/>
    <property type="evidence" value="ECO:0007669"/>
    <property type="project" value="TreeGrafter"/>
</dbReference>
<proteinExistence type="inferred from homology"/>
<reference evidence="8 9" key="1">
    <citation type="submission" date="2018-03" db="EMBL/GenBank/DDBJ databases">
        <authorList>
            <person name="Fogelqvist J."/>
        </authorList>
    </citation>
    <scope>NUCLEOTIDE SEQUENCE [LARGE SCALE GENOMIC DNA]</scope>
</reference>
<keyword evidence="3" id="KW-0813">Transport</keyword>
<dbReference type="GO" id="GO:0005634">
    <property type="term" value="C:nucleus"/>
    <property type="evidence" value="ECO:0007669"/>
    <property type="project" value="UniProtKB-SubCell"/>
</dbReference>
<dbReference type="Proteomes" id="UP000290189">
    <property type="component" value="Unassembled WGS sequence"/>
</dbReference>
<dbReference type="InterPro" id="IPR018222">
    <property type="entry name" value="Nuclear_transport_factor_2_euk"/>
</dbReference>
<feature type="compositionally biased region" description="Basic residues" evidence="6">
    <location>
        <begin position="8"/>
        <end position="18"/>
    </location>
</feature>
<accession>A0A3P3YP66</accession>
<keyword evidence="5" id="KW-0539">Nucleus</keyword>
<dbReference type="AlphaFoldDB" id="A0A3P3YP66"/>
<dbReference type="InterPro" id="IPR032710">
    <property type="entry name" value="NTF2-like_dom_sf"/>
</dbReference>
<dbReference type="Gene3D" id="3.10.450.50">
    <property type="match status" value="1"/>
</dbReference>
<dbReference type="InterPro" id="IPR032675">
    <property type="entry name" value="LRR_dom_sf"/>
</dbReference>
<protein>
    <recommendedName>
        <fullName evidence="7">NTF2 domain-containing protein</fullName>
    </recommendedName>
</protein>
<evidence type="ECO:0000256" key="1">
    <source>
        <dbReference type="ARBA" id="ARBA00004123"/>
    </source>
</evidence>
<evidence type="ECO:0000313" key="9">
    <source>
        <dbReference type="Proteomes" id="UP000290189"/>
    </source>
</evidence>
<evidence type="ECO:0000256" key="4">
    <source>
        <dbReference type="ARBA" id="ARBA00022816"/>
    </source>
</evidence>
<comment type="subcellular location">
    <subcellularLocation>
        <location evidence="1">Nucleus</location>
    </subcellularLocation>
</comment>
<dbReference type="PANTHER" id="PTHR10662">
    <property type="entry name" value="NUCLEAR RNA EXPORT FACTOR"/>
    <property type="match status" value="1"/>
</dbReference>
<evidence type="ECO:0000256" key="2">
    <source>
        <dbReference type="ARBA" id="ARBA00009285"/>
    </source>
</evidence>
<dbReference type="Pfam" id="PF22602">
    <property type="entry name" value="NXF_NTF2"/>
    <property type="match status" value="1"/>
</dbReference>
<dbReference type="PROSITE" id="PS51450">
    <property type="entry name" value="LRR"/>
    <property type="match status" value="1"/>
</dbReference>
<dbReference type="GO" id="GO:0016973">
    <property type="term" value="P:poly(A)+ mRNA export from nucleus"/>
    <property type="evidence" value="ECO:0007669"/>
    <property type="project" value="TreeGrafter"/>
</dbReference>
<evidence type="ECO:0000313" key="8">
    <source>
        <dbReference type="EMBL" id="SPR02016.1"/>
    </source>
</evidence>
<dbReference type="SUPFAM" id="SSF52058">
    <property type="entry name" value="L domain-like"/>
    <property type="match status" value="1"/>
</dbReference>
<feature type="region of interest" description="Disordered" evidence="6">
    <location>
        <begin position="1"/>
        <end position="28"/>
    </location>
</feature>